<dbReference type="CDD" id="cd03398">
    <property type="entry name" value="PAP2_haloperoxidase"/>
    <property type="match status" value="1"/>
</dbReference>
<dbReference type="OMA" id="DATITTW"/>
<feature type="region of interest" description="Disordered" evidence="1">
    <location>
        <begin position="232"/>
        <end position="265"/>
    </location>
</feature>
<dbReference type="PANTHER" id="PTHR34599">
    <property type="entry name" value="PEROXIDASE-RELATED"/>
    <property type="match status" value="1"/>
</dbReference>
<feature type="chain" id="PRO_5005191299" evidence="2">
    <location>
        <begin position="20"/>
        <end position="470"/>
    </location>
</feature>
<accession>A0A0G4GWS2</accession>
<dbReference type="InterPro" id="IPR036938">
    <property type="entry name" value="PAP2/HPO_sf"/>
</dbReference>
<dbReference type="SUPFAM" id="SSF48317">
    <property type="entry name" value="Acid phosphatase/Vanadium-dependent haloperoxidase"/>
    <property type="match status" value="1"/>
</dbReference>
<feature type="signal peptide" evidence="2">
    <location>
        <begin position="1"/>
        <end position="19"/>
    </location>
</feature>
<dbReference type="InParanoid" id="A0A0G4GWS2"/>
<feature type="region of interest" description="Disordered" evidence="1">
    <location>
        <begin position="195"/>
        <end position="214"/>
    </location>
</feature>
<dbReference type="OrthoDB" id="9997027at2759"/>
<keyword evidence="2" id="KW-0732">Signal</keyword>
<dbReference type="Proteomes" id="UP000041254">
    <property type="component" value="Unassembled WGS sequence"/>
</dbReference>
<reference evidence="3 4" key="1">
    <citation type="submission" date="2014-11" db="EMBL/GenBank/DDBJ databases">
        <authorList>
            <person name="Zhu J."/>
            <person name="Qi W."/>
            <person name="Song R."/>
        </authorList>
    </citation>
    <scope>NUCLEOTIDE SEQUENCE [LARGE SCALE GENOMIC DNA]</scope>
</reference>
<evidence type="ECO:0000313" key="3">
    <source>
        <dbReference type="EMBL" id="CEM35436.1"/>
    </source>
</evidence>
<dbReference type="EMBL" id="CDMY01000853">
    <property type="protein sequence ID" value="CEM35436.1"/>
    <property type="molecule type" value="Genomic_DNA"/>
</dbReference>
<evidence type="ECO:0000313" key="4">
    <source>
        <dbReference type="Proteomes" id="UP000041254"/>
    </source>
</evidence>
<dbReference type="PANTHER" id="PTHR34599:SF1">
    <property type="entry name" value="PHOSPHATIDIC ACID PHOSPHATASE TYPE 2_HALOPEROXIDASE DOMAIN-CONTAINING PROTEIN"/>
    <property type="match status" value="1"/>
</dbReference>
<dbReference type="VEuPathDB" id="CryptoDB:Vbra_23126"/>
<sequence length="470" mass="50826">MALTLWLLLALIGACGARGRPSMPLKVPNANTEKRRELLGAVHRRHKRWRKWERHHSHSAAGCTAEDGRGDVILRWNNQTLDTVRSKELGAAEASRTYAMVNLAMFDAVNGIDLSSSSSKTCPRYPALVGAVGAPKCADREAAAAAAAHAVLAGLYPDMADTYNAQLAEDLESRSGDNFDRGVQWGAMVGRQVVTARKDDGSSPSETLAKSDQVGEFRQDWTSAQYRNMDPFGIKDKAPYRSPGPPALDSPEYARDHSEARLEGDASDFNQTKEEIFRFWKGGSGSARPPGEWIKIGQVVAEQQGTTKSLSGTARLFALLSAALADSTIVAWDSKFTYRHWRPQTAIREANTDGNSETVQVDGWTPRNGSPGSSPEHTSGQSTFAGAGSTVLAAFYCTDQITFTFEGDDAIAGERTYTSFSEAAAEAGQARIFAGIHFRFSDQAGQAAGRALANEILGSFLRCRHCSHCA</sequence>
<proteinExistence type="predicted"/>
<feature type="compositionally biased region" description="Basic and acidic residues" evidence="1">
    <location>
        <begin position="252"/>
        <end position="264"/>
    </location>
</feature>
<feature type="region of interest" description="Disordered" evidence="1">
    <location>
        <begin position="347"/>
        <end position="382"/>
    </location>
</feature>
<name>A0A0G4GWS2_VITBC</name>
<feature type="compositionally biased region" description="Polar residues" evidence="1">
    <location>
        <begin position="367"/>
        <end position="382"/>
    </location>
</feature>
<dbReference type="AlphaFoldDB" id="A0A0G4GWS2"/>
<keyword evidence="4" id="KW-1185">Reference proteome</keyword>
<dbReference type="Gene3D" id="1.10.606.20">
    <property type="match status" value="1"/>
</dbReference>
<dbReference type="InterPro" id="IPR052559">
    <property type="entry name" value="V-haloperoxidase"/>
</dbReference>
<organism evidence="3 4">
    <name type="scientific">Vitrella brassicaformis (strain CCMP3155)</name>
    <dbReference type="NCBI Taxonomy" id="1169540"/>
    <lineage>
        <taxon>Eukaryota</taxon>
        <taxon>Sar</taxon>
        <taxon>Alveolata</taxon>
        <taxon>Colpodellida</taxon>
        <taxon>Vitrellaceae</taxon>
        <taxon>Vitrella</taxon>
    </lineage>
</organism>
<protein>
    <submittedName>
        <fullName evidence="3">Uncharacterized protein</fullName>
    </submittedName>
</protein>
<evidence type="ECO:0000256" key="1">
    <source>
        <dbReference type="SAM" id="MobiDB-lite"/>
    </source>
</evidence>
<gene>
    <name evidence="3" type="ORF">Vbra_23126</name>
</gene>
<evidence type="ECO:0000256" key="2">
    <source>
        <dbReference type="SAM" id="SignalP"/>
    </source>
</evidence>